<evidence type="ECO:0000313" key="3">
    <source>
        <dbReference type="Proteomes" id="UP000646484"/>
    </source>
</evidence>
<dbReference type="Gene3D" id="3.10.28.20">
    <property type="entry name" value="Acetamidase/Formamidase-like domains"/>
    <property type="match status" value="1"/>
</dbReference>
<proteinExistence type="predicted"/>
<feature type="signal peptide" evidence="1">
    <location>
        <begin position="1"/>
        <end position="18"/>
    </location>
</feature>
<comment type="caution">
    <text evidence="2">The sequence shown here is derived from an EMBL/GenBank/DDBJ whole genome shotgun (WGS) entry which is preliminary data.</text>
</comment>
<reference evidence="2 3" key="1">
    <citation type="submission" date="2020-08" db="EMBL/GenBank/DDBJ databases">
        <title>Genome public.</title>
        <authorList>
            <person name="Liu C."/>
            <person name="Sun Q."/>
        </authorList>
    </citation>
    <scope>NUCLEOTIDE SEQUENCE [LARGE SCALE GENOMIC DNA]</scope>
    <source>
        <strain evidence="2 3">NSJ-56</strain>
    </source>
</reference>
<keyword evidence="3" id="KW-1185">Reference proteome</keyword>
<accession>A0ABR7D3R3</accession>
<evidence type="ECO:0000256" key="1">
    <source>
        <dbReference type="SAM" id="SignalP"/>
    </source>
</evidence>
<gene>
    <name evidence="2" type="ORF">H8S64_16075</name>
</gene>
<feature type="chain" id="PRO_5046029081" evidence="1">
    <location>
        <begin position="19"/>
        <end position="362"/>
    </location>
</feature>
<sequence length="362" mass="41323">MKRLILVLFTILSSPLLSQTIEDIKNSNNYYHGEGYSSSIHEATRMALIDLVTQLKASITVQSSLHQTNDEISFNTDIDVRSEIFLNGISEIVEMVGKKKNQQFHVLRYISIDSLNKERAYKLSNYMEYISKGNNYLDSLDVSNALKHYYWSFTLTANDWKVSTTRTWDDTDYNINYFKGKIDSTLSNVNFKIKQIAFSGYEVTPFYKSQPLCNLAYMVMKNGSWEKVSNNYVQFDKNVPDKISFKIIFETFDGLAQNEEIRYILNRANKVSFNSTRGVSTPNKKDIVKNIVIGSYGTIYITTDSHAGIVTMNGKIWGETPILMKSSTGPTRLTVQDKITGETKKITVLVQAGTISYLRIKF</sequence>
<evidence type="ECO:0000313" key="2">
    <source>
        <dbReference type="EMBL" id="MBC5622613.1"/>
    </source>
</evidence>
<name>A0ABR7D3R3_9BACT</name>
<keyword evidence="1" id="KW-0732">Signal</keyword>
<organism evidence="2 3">
    <name type="scientific">Butyricimonas hominis</name>
    <dbReference type="NCBI Taxonomy" id="2763032"/>
    <lineage>
        <taxon>Bacteria</taxon>
        <taxon>Pseudomonadati</taxon>
        <taxon>Bacteroidota</taxon>
        <taxon>Bacteroidia</taxon>
        <taxon>Bacteroidales</taxon>
        <taxon>Odoribacteraceae</taxon>
        <taxon>Butyricimonas</taxon>
    </lineage>
</organism>
<dbReference type="RefSeq" id="WP_118774447.1">
    <property type="nucleotide sequence ID" value="NZ_JACOOH010000007.1"/>
</dbReference>
<protein>
    <submittedName>
        <fullName evidence="2">Uncharacterized protein</fullName>
    </submittedName>
</protein>
<dbReference type="EMBL" id="JACOOH010000007">
    <property type="protein sequence ID" value="MBC5622613.1"/>
    <property type="molecule type" value="Genomic_DNA"/>
</dbReference>
<dbReference type="Proteomes" id="UP000646484">
    <property type="component" value="Unassembled WGS sequence"/>
</dbReference>